<gene>
    <name evidence="5" type="ORF">ACFYXQ_19435</name>
</gene>
<dbReference type="InterPro" id="IPR050679">
    <property type="entry name" value="Bact_HTH_transcr_reg"/>
</dbReference>
<feature type="domain" description="HTH gntR-type" evidence="4">
    <location>
        <begin position="3"/>
        <end position="69"/>
    </location>
</feature>
<accession>A0ABW6S0X3</accession>
<dbReference type="SUPFAM" id="SSF46785">
    <property type="entry name" value="Winged helix' DNA-binding domain"/>
    <property type="match status" value="1"/>
</dbReference>
<dbReference type="InterPro" id="IPR000524">
    <property type="entry name" value="Tscrpt_reg_HTH_GntR"/>
</dbReference>
<dbReference type="Gene3D" id="3.40.1410.10">
    <property type="entry name" value="Chorismate lyase-like"/>
    <property type="match status" value="1"/>
</dbReference>
<name>A0ABW6S0X3_9NOCA</name>
<dbReference type="InterPro" id="IPR028978">
    <property type="entry name" value="Chorismate_lyase_/UTRA_dom_sf"/>
</dbReference>
<dbReference type="SMART" id="SM00345">
    <property type="entry name" value="HTH_GNTR"/>
    <property type="match status" value="1"/>
</dbReference>
<organism evidence="5 6">
    <name type="scientific">Nocardia jiangxiensis</name>
    <dbReference type="NCBI Taxonomy" id="282685"/>
    <lineage>
        <taxon>Bacteria</taxon>
        <taxon>Bacillati</taxon>
        <taxon>Actinomycetota</taxon>
        <taxon>Actinomycetes</taxon>
        <taxon>Mycobacteriales</taxon>
        <taxon>Nocardiaceae</taxon>
        <taxon>Nocardia</taxon>
    </lineage>
</organism>
<proteinExistence type="predicted"/>
<dbReference type="InterPro" id="IPR036388">
    <property type="entry name" value="WH-like_DNA-bd_sf"/>
</dbReference>
<dbReference type="PANTHER" id="PTHR44846">
    <property type="entry name" value="MANNOSYL-D-GLYCERATE TRANSPORT/METABOLISM SYSTEM REPRESSOR MNGR-RELATED"/>
    <property type="match status" value="1"/>
</dbReference>
<evidence type="ECO:0000313" key="6">
    <source>
        <dbReference type="Proteomes" id="UP001601992"/>
    </source>
</evidence>
<dbReference type="InterPro" id="IPR011663">
    <property type="entry name" value="UTRA"/>
</dbReference>
<dbReference type="Proteomes" id="UP001601992">
    <property type="component" value="Unassembled WGS sequence"/>
</dbReference>
<evidence type="ECO:0000313" key="5">
    <source>
        <dbReference type="EMBL" id="MFF3569953.1"/>
    </source>
</evidence>
<comment type="caution">
    <text evidence="5">The sequence shown here is derived from an EMBL/GenBank/DDBJ whole genome shotgun (WGS) entry which is preliminary data.</text>
</comment>
<dbReference type="PANTHER" id="PTHR44846:SF1">
    <property type="entry name" value="MANNOSYL-D-GLYCERATE TRANSPORT_METABOLISM SYSTEM REPRESSOR MNGR-RELATED"/>
    <property type="match status" value="1"/>
</dbReference>
<sequence length="240" mass="27016">MDEFKYHEIARQLAQEIRAMPDGHRVPSEHEIAQRFGVARSTARGALQELSARNVIRRVRGAGSFASHRIDYRIDADRAPSWSATVREAGAVPRSVVRSCTVEFPDDEQAAKLRLDPGEHCHRLVRLSYVNDRPAAWGVEWIPARLVPDLAAAMRVNDSLHEVLINFGLTPQRAWVRATAEIFAPEVATHLDAPTSSLGWYVESLNTDTVTDRPVSLTHRWLRADTVRVIFESAVHPHRP</sequence>
<dbReference type="EMBL" id="JBIAQY010000006">
    <property type="protein sequence ID" value="MFF3569953.1"/>
    <property type="molecule type" value="Genomic_DNA"/>
</dbReference>
<dbReference type="Pfam" id="PF00392">
    <property type="entry name" value="GntR"/>
    <property type="match status" value="1"/>
</dbReference>
<dbReference type="SUPFAM" id="SSF64288">
    <property type="entry name" value="Chorismate lyase-like"/>
    <property type="match status" value="1"/>
</dbReference>
<keyword evidence="2" id="KW-0238">DNA-binding</keyword>
<evidence type="ECO:0000256" key="3">
    <source>
        <dbReference type="ARBA" id="ARBA00023163"/>
    </source>
</evidence>
<evidence type="ECO:0000259" key="4">
    <source>
        <dbReference type="PROSITE" id="PS50949"/>
    </source>
</evidence>
<reference evidence="5 6" key="1">
    <citation type="submission" date="2024-10" db="EMBL/GenBank/DDBJ databases">
        <title>The Natural Products Discovery Center: Release of the First 8490 Sequenced Strains for Exploring Actinobacteria Biosynthetic Diversity.</title>
        <authorList>
            <person name="Kalkreuter E."/>
            <person name="Kautsar S.A."/>
            <person name="Yang D."/>
            <person name="Bader C.D."/>
            <person name="Teijaro C.N."/>
            <person name="Fluegel L."/>
            <person name="Davis C.M."/>
            <person name="Simpson J.R."/>
            <person name="Lauterbach L."/>
            <person name="Steele A.D."/>
            <person name="Gui C."/>
            <person name="Meng S."/>
            <person name="Li G."/>
            <person name="Viehrig K."/>
            <person name="Ye F."/>
            <person name="Su P."/>
            <person name="Kiefer A.F."/>
            <person name="Nichols A."/>
            <person name="Cepeda A.J."/>
            <person name="Yan W."/>
            <person name="Fan B."/>
            <person name="Jiang Y."/>
            <person name="Adhikari A."/>
            <person name="Zheng C.-J."/>
            <person name="Schuster L."/>
            <person name="Cowan T.M."/>
            <person name="Smanski M.J."/>
            <person name="Chevrette M.G."/>
            <person name="De Carvalho L.P.S."/>
            <person name="Shen B."/>
        </authorList>
    </citation>
    <scope>NUCLEOTIDE SEQUENCE [LARGE SCALE GENOMIC DNA]</scope>
    <source>
        <strain evidence="5 6">NPDC002593</strain>
    </source>
</reference>
<dbReference type="RefSeq" id="WP_387404488.1">
    <property type="nucleotide sequence ID" value="NZ_JBIAQY010000006.1"/>
</dbReference>
<dbReference type="SMART" id="SM00866">
    <property type="entry name" value="UTRA"/>
    <property type="match status" value="1"/>
</dbReference>
<dbReference type="PRINTS" id="PR00035">
    <property type="entry name" value="HTHGNTR"/>
</dbReference>
<dbReference type="CDD" id="cd07377">
    <property type="entry name" value="WHTH_GntR"/>
    <property type="match status" value="1"/>
</dbReference>
<dbReference type="Pfam" id="PF07702">
    <property type="entry name" value="UTRA"/>
    <property type="match status" value="1"/>
</dbReference>
<keyword evidence="3" id="KW-0804">Transcription</keyword>
<evidence type="ECO:0000256" key="1">
    <source>
        <dbReference type="ARBA" id="ARBA00023015"/>
    </source>
</evidence>
<protein>
    <submittedName>
        <fullName evidence="5">GntR family transcriptional regulator</fullName>
    </submittedName>
</protein>
<dbReference type="InterPro" id="IPR036390">
    <property type="entry name" value="WH_DNA-bd_sf"/>
</dbReference>
<keyword evidence="6" id="KW-1185">Reference proteome</keyword>
<evidence type="ECO:0000256" key="2">
    <source>
        <dbReference type="ARBA" id="ARBA00023125"/>
    </source>
</evidence>
<dbReference type="Gene3D" id="1.10.10.10">
    <property type="entry name" value="Winged helix-like DNA-binding domain superfamily/Winged helix DNA-binding domain"/>
    <property type="match status" value="1"/>
</dbReference>
<dbReference type="PROSITE" id="PS50949">
    <property type="entry name" value="HTH_GNTR"/>
    <property type="match status" value="1"/>
</dbReference>
<keyword evidence="1" id="KW-0805">Transcription regulation</keyword>